<evidence type="ECO:0000313" key="2">
    <source>
        <dbReference type="EMBL" id="OYV03014.1"/>
    </source>
</evidence>
<comment type="caution">
    <text evidence="2">The sequence shown here is derived from an EMBL/GenBank/DDBJ whole genome shotgun (WGS) entry which is preliminary data.</text>
</comment>
<gene>
    <name evidence="2" type="ORF">CGW93_02875</name>
</gene>
<dbReference type="NCBIfam" id="TIGR03980">
    <property type="entry name" value="prismane_assoc"/>
    <property type="match status" value="1"/>
</dbReference>
<sequence>MADKITKDMKIDEVVERFPQTIEVFMDFGIPCLVCGEPPWDTIEEAAIKYEVDLDKLLEELNKRLSSTL</sequence>
<accession>A0A257LTS7</accession>
<evidence type="ECO:0000259" key="1">
    <source>
        <dbReference type="Pfam" id="PF08984"/>
    </source>
</evidence>
<name>A0A257LTS7_UNCW3</name>
<feature type="domain" description="DUF1858" evidence="1">
    <location>
        <begin position="5"/>
        <end position="58"/>
    </location>
</feature>
<dbReference type="PANTHER" id="PTHR39341:SF1">
    <property type="entry name" value="DUF1858 DOMAIN-CONTAINING PROTEIN"/>
    <property type="match status" value="1"/>
</dbReference>
<dbReference type="PANTHER" id="PTHR39341">
    <property type="entry name" value="BSL7085 PROTEIN"/>
    <property type="match status" value="1"/>
</dbReference>
<organism evidence="2 3">
    <name type="scientific">candidate division WOR-3 bacterium 4484_18</name>
    <dbReference type="NCBI Taxonomy" id="2020626"/>
    <lineage>
        <taxon>Bacteria</taxon>
        <taxon>Bacteria division WOR-3</taxon>
    </lineage>
</organism>
<dbReference type="EMBL" id="NMUJ01000028">
    <property type="protein sequence ID" value="OYV03014.1"/>
    <property type="molecule type" value="Genomic_DNA"/>
</dbReference>
<protein>
    <submittedName>
        <fullName evidence="2">Disulfide oxidoreductase</fullName>
    </submittedName>
</protein>
<dbReference type="Pfam" id="PF08984">
    <property type="entry name" value="DUF1858"/>
    <property type="match status" value="1"/>
</dbReference>
<dbReference type="SUPFAM" id="SSF140683">
    <property type="entry name" value="SP0561-like"/>
    <property type="match status" value="1"/>
</dbReference>
<reference evidence="3" key="1">
    <citation type="submission" date="2017-07" db="EMBL/GenBank/DDBJ databases">
        <title>Novel pathways for hydrocarbon cycling and metabolic interdependencies in hydrothermal sediment communities.</title>
        <authorList>
            <person name="Dombrowski N."/>
            <person name="Seitz K."/>
            <person name="Teske A."/>
            <person name="Baker B."/>
        </authorList>
    </citation>
    <scope>NUCLEOTIDE SEQUENCE [LARGE SCALE GENOMIC DNA]</scope>
</reference>
<dbReference type="InterPro" id="IPR015077">
    <property type="entry name" value="DUF1858"/>
</dbReference>
<evidence type="ECO:0000313" key="3">
    <source>
        <dbReference type="Proteomes" id="UP000216312"/>
    </source>
</evidence>
<dbReference type="InterPro" id="IPR038062">
    <property type="entry name" value="ScdA-like_N_sf"/>
</dbReference>
<proteinExistence type="predicted"/>
<dbReference type="Gene3D" id="1.10.3910.10">
    <property type="entry name" value="SP0561-like"/>
    <property type="match status" value="1"/>
</dbReference>
<dbReference type="Proteomes" id="UP000216312">
    <property type="component" value="Unassembled WGS sequence"/>
</dbReference>
<dbReference type="InterPro" id="IPR023883">
    <property type="entry name" value="CHP03980_redox-disulphide"/>
</dbReference>
<dbReference type="AlphaFoldDB" id="A0A257LTS7"/>